<dbReference type="OrthoDB" id="10264376at2759"/>
<dbReference type="FunFam" id="2.130.10.10:FF:001038">
    <property type="entry name" value="WD repeat domain 70"/>
    <property type="match status" value="1"/>
</dbReference>
<evidence type="ECO:0000313" key="8">
    <source>
        <dbReference type="RefSeq" id="XP_013398499.1"/>
    </source>
</evidence>
<dbReference type="InterPro" id="IPR051858">
    <property type="entry name" value="WD_repeat_GAD-1"/>
</dbReference>
<dbReference type="InterPro" id="IPR015943">
    <property type="entry name" value="WD40/YVTN_repeat-like_dom_sf"/>
</dbReference>
<feature type="compositionally biased region" description="Basic and acidic residues" evidence="6">
    <location>
        <begin position="507"/>
        <end position="530"/>
    </location>
</feature>
<dbReference type="InterPro" id="IPR036322">
    <property type="entry name" value="WD40_repeat_dom_sf"/>
</dbReference>
<feature type="region of interest" description="Disordered" evidence="6">
    <location>
        <begin position="600"/>
        <end position="623"/>
    </location>
</feature>
<dbReference type="InterPro" id="IPR019775">
    <property type="entry name" value="WD40_repeat_CS"/>
</dbReference>
<keyword evidence="1 5" id="KW-0853">WD repeat</keyword>
<dbReference type="FunFam" id="2.130.10.10:FF:000294">
    <property type="entry name" value="WD repeat-containing protein 70"/>
    <property type="match status" value="1"/>
</dbReference>
<dbReference type="AlphaFoldDB" id="A0A1S3ILV3"/>
<feature type="repeat" description="WD" evidence="5">
    <location>
        <begin position="142"/>
        <end position="183"/>
    </location>
</feature>
<dbReference type="KEGG" id="lak:106164979"/>
<dbReference type="InParanoid" id="A0A1S3ILV3"/>
<evidence type="ECO:0000256" key="3">
    <source>
        <dbReference type="ARBA" id="ARBA00038343"/>
    </source>
</evidence>
<dbReference type="GO" id="GO:0035861">
    <property type="term" value="C:site of double-strand break"/>
    <property type="evidence" value="ECO:0007669"/>
    <property type="project" value="TreeGrafter"/>
</dbReference>
<dbReference type="PROSITE" id="PS00678">
    <property type="entry name" value="WD_REPEATS_1"/>
    <property type="match status" value="1"/>
</dbReference>
<dbReference type="Pfam" id="PF00400">
    <property type="entry name" value="WD40"/>
    <property type="match status" value="4"/>
</dbReference>
<proteinExistence type="inferred from homology"/>
<keyword evidence="2" id="KW-0677">Repeat</keyword>
<feature type="repeat" description="WD" evidence="5">
    <location>
        <begin position="243"/>
        <end position="285"/>
    </location>
</feature>
<dbReference type="SUPFAM" id="SSF50978">
    <property type="entry name" value="WD40 repeat-like"/>
    <property type="match status" value="1"/>
</dbReference>
<feature type="region of interest" description="Disordered" evidence="6">
    <location>
        <begin position="1"/>
        <end position="142"/>
    </location>
</feature>
<dbReference type="PROSITE" id="PS50294">
    <property type="entry name" value="WD_REPEATS_REGION"/>
    <property type="match status" value="2"/>
</dbReference>
<feature type="repeat" description="WD" evidence="5">
    <location>
        <begin position="339"/>
        <end position="374"/>
    </location>
</feature>
<dbReference type="Proteomes" id="UP000085678">
    <property type="component" value="Unplaced"/>
</dbReference>
<evidence type="ECO:0000256" key="4">
    <source>
        <dbReference type="ARBA" id="ARBA00040943"/>
    </source>
</evidence>
<dbReference type="FunCoup" id="A0A1S3ILV3">
    <property type="interactions" value="2750"/>
</dbReference>
<dbReference type="InterPro" id="IPR001680">
    <property type="entry name" value="WD40_rpt"/>
</dbReference>
<dbReference type="InterPro" id="IPR020472">
    <property type="entry name" value="WD40_PAC1"/>
</dbReference>
<dbReference type="PRINTS" id="PR00320">
    <property type="entry name" value="GPROTEINBRPT"/>
</dbReference>
<dbReference type="GO" id="GO:0005634">
    <property type="term" value="C:nucleus"/>
    <property type="evidence" value="ECO:0007669"/>
    <property type="project" value="TreeGrafter"/>
</dbReference>
<dbReference type="PANTHER" id="PTHR16017">
    <property type="entry name" value="GASTRULATION DEFECTIVE PROTEIN 1-RELATED"/>
    <property type="match status" value="1"/>
</dbReference>
<evidence type="ECO:0000256" key="2">
    <source>
        <dbReference type="ARBA" id="ARBA00022737"/>
    </source>
</evidence>
<evidence type="ECO:0000256" key="5">
    <source>
        <dbReference type="PROSITE-ProRule" id="PRU00221"/>
    </source>
</evidence>
<sequence>MDQSRTTGDKKARTFDFMSMFEETRKNAVERSKKTLEERENSQGQSSPTAKKAHGESTPSEKDIKSVSDLIGPPVPSSTSKNDEEDLIGPPLPPSFLTSNRDDTTKKKNKENDDDEEEEEDSEEEEEEALEKRIPASHEITLEHGSKTVSALGLDPSGARLVTGGFDYDVKFWDFSGMDSSLQSFRMIRPCESHQIKALEYSTTGDMILVVSGSAQAKLIDRDGFEVMECPKGDQYLVDMASTRGHTAMLNCGCWNPKIKEEFMTCSYDGSVRLWDINNDKKHKNIIKPRSQVGRKVVPTCCAYSPDGKLIAAACQDGSIQMWDYKRYIVNVALMNRTAHQNGTDTSCIRFSYDGRVLATRGGDDTLKLWDIRNFKKPLVVANDLFNLFPMTDCIFSPDDKMVVTGISLNKNETTGKLIFFERETLQRVTEMEISNSNVVRCLWHPKLNQIVVGSGDGKVKMLYDPDRSQRGAKLCVVKTKRKVQQVEAMTAQRIITPYALPMFKEERQKSTKKITEKSRQDPVKSRRPDLPITGPGSGGRLAAHGSTLSQYVAQQIVIRKHDERDKDPRAAILRHAEDAEKNPYWVTPAYSQSQPQNILHHAVEDEEEPEEEGPMWKKPKTK</sequence>
<feature type="compositionally biased region" description="Acidic residues" evidence="6">
    <location>
        <begin position="112"/>
        <end position="129"/>
    </location>
</feature>
<dbReference type="STRING" id="7574.A0A1S3ILV3"/>
<reference evidence="8" key="1">
    <citation type="submission" date="2025-08" db="UniProtKB">
        <authorList>
            <consortium name="RefSeq"/>
        </authorList>
    </citation>
    <scope>IDENTIFICATION</scope>
    <source>
        <tissue evidence="8">Gonads</tissue>
    </source>
</reference>
<dbReference type="Gene3D" id="2.130.10.10">
    <property type="entry name" value="YVTN repeat-like/Quinoprotein amine dehydrogenase"/>
    <property type="match status" value="2"/>
</dbReference>
<keyword evidence="7" id="KW-1185">Reference proteome</keyword>
<feature type="compositionally biased region" description="Acidic residues" evidence="6">
    <location>
        <begin position="605"/>
        <end position="614"/>
    </location>
</feature>
<dbReference type="RefSeq" id="XP_013398499.1">
    <property type="nucleotide sequence ID" value="XM_013543045.1"/>
</dbReference>
<dbReference type="GeneID" id="106164979"/>
<name>A0A1S3ILV3_LINAN</name>
<gene>
    <name evidence="8" type="primary">LOC106164979</name>
</gene>
<feature type="region of interest" description="Disordered" evidence="6">
    <location>
        <begin position="507"/>
        <end position="543"/>
    </location>
</feature>
<accession>A0A1S3ILV3</accession>
<evidence type="ECO:0000256" key="1">
    <source>
        <dbReference type="ARBA" id="ARBA00022574"/>
    </source>
</evidence>
<dbReference type="PANTHER" id="PTHR16017:SF0">
    <property type="entry name" value="WD REPEAT-CONTAINING PROTEIN 70"/>
    <property type="match status" value="1"/>
</dbReference>
<feature type="repeat" description="WD" evidence="5">
    <location>
        <begin position="303"/>
        <end position="324"/>
    </location>
</feature>
<dbReference type="PROSITE" id="PS50082">
    <property type="entry name" value="WD_REPEATS_2"/>
    <property type="match status" value="4"/>
</dbReference>
<comment type="similarity">
    <text evidence="3">Belongs to the WD repeat GAD-1 family.</text>
</comment>
<dbReference type="SMART" id="SM00320">
    <property type="entry name" value="WD40"/>
    <property type="match status" value="6"/>
</dbReference>
<feature type="compositionally biased region" description="Basic and acidic residues" evidence="6">
    <location>
        <begin position="130"/>
        <end position="142"/>
    </location>
</feature>
<evidence type="ECO:0000256" key="6">
    <source>
        <dbReference type="SAM" id="MobiDB-lite"/>
    </source>
</evidence>
<evidence type="ECO:0000313" key="7">
    <source>
        <dbReference type="Proteomes" id="UP000085678"/>
    </source>
</evidence>
<feature type="compositionally biased region" description="Basic and acidic residues" evidence="6">
    <location>
        <begin position="53"/>
        <end position="66"/>
    </location>
</feature>
<feature type="compositionally biased region" description="Basic and acidic residues" evidence="6">
    <location>
        <begin position="22"/>
        <end position="41"/>
    </location>
</feature>
<protein>
    <recommendedName>
        <fullName evidence="4">WD repeat-containing protein 70</fullName>
    </recommendedName>
</protein>
<organism evidence="7 8">
    <name type="scientific">Lingula anatina</name>
    <name type="common">Brachiopod</name>
    <name type="synonym">Lingula unguis</name>
    <dbReference type="NCBI Taxonomy" id="7574"/>
    <lineage>
        <taxon>Eukaryota</taxon>
        <taxon>Metazoa</taxon>
        <taxon>Spiralia</taxon>
        <taxon>Lophotrochozoa</taxon>
        <taxon>Brachiopoda</taxon>
        <taxon>Linguliformea</taxon>
        <taxon>Lingulata</taxon>
        <taxon>Lingulida</taxon>
        <taxon>Linguloidea</taxon>
        <taxon>Lingulidae</taxon>
        <taxon>Lingula</taxon>
    </lineage>
</organism>